<reference evidence="2 3" key="1">
    <citation type="journal article" date="2020" name="ISME J.">
        <title>Comparative genomics reveals insights into cyanobacterial evolution and habitat adaptation.</title>
        <authorList>
            <person name="Chen M.Y."/>
            <person name="Teng W.K."/>
            <person name="Zhao L."/>
            <person name="Hu C.X."/>
            <person name="Zhou Y.K."/>
            <person name="Han B.P."/>
            <person name="Song L.R."/>
            <person name="Shu W.S."/>
        </authorList>
    </citation>
    <scope>NUCLEOTIDE SEQUENCE [LARGE SCALE GENOMIC DNA]</scope>
    <source>
        <strain evidence="2 3">FACHB-119</strain>
    </source>
</reference>
<proteinExistence type="predicted"/>
<evidence type="ECO:0000256" key="1">
    <source>
        <dbReference type="ARBA" id="ARBA00023186"/>
    </source>
</evidence>
<evidence type="ECO:0000313" key="3">
    <source>
        <dbReference type="Proteomes" id="UP000661112"/>
    </source>
</evidence>
<keyword evidence="1" id="KW-0143">Chaperone</keyword>
<dbReference type="Proteomes" id="UP000661112">
    <property type="component" value="Unassembled WGS sequence"/>
</dbReference>
<dbReference type="EMBL" id="JACJSG010000005">
    <property type="protein sequence ID" value="MBD2500052.1"/>
    <property type="molecule type" value="Genomic_DNA"/>
</dbReference>
<dbReference type="RefSeq" id="WP_190468078.1">
    <property type="nucleotide sequence ID" value="NZ_JACJSG010000005.1"/>
</dbReference>
<name>A0ABR8CZG1_9NOST</name>
<gene>
    <name evidence="2" type="primary">grpE</name>
    <name evidence="2" type="ORF">H6G83_05355</name>
</gene>
<dbReference type="SUPFAM" id="SSF51064">
    <property type="entry name" value="Head domain of nucleotide exchange factor GrpE"/>
    <property type="match status" value="1"/>
</dbReference>
<accession>A0ABR8CZG1</accession>
<sequence length="209" mass="24041">MSESPSLYLQLTNWLKSKFLGIQPEISPSSQDVTAFIANRYFLTQEQRDWLIQEFGSLQKQNTVLQQSLREQQTQATAYTEDLLLELLEVTDALEALLKYLENNQDPSPEFIQHLPKSVGAVNRKFLSVLSKRQVKPIELHSDQPDFNYCRVVDREIRNDVEDQTIIQVVRQGFLIGEKVLRPTEIITSKSEQGTGDWGLGTGDWEQEK</sequence>
<protein>
    <submittedName>
        <fullName evidence="2">Nucleotide exchange factor GrpE</fullName>
    </submittedName>
</protein>
<dbReference type="Gene3D" id="2.30.22.10">
    <property type="entry name" value="Head domain of nucleotide exchange factor GrpE"/>
    <property type="match status" value="1"/>
</dbReference>
<keyword evidence="3" id="KW-1185">Reference proteome</keyword>
<organism evidence="2 3">
    <name type="scientific">Anabaena azotica FACHB-119</name>
    <dbReference type="NCBI Taxonomy" id="947527"/>
    <lineage>
        <taxon>Bacteria</taxon>
        <taxon>Bacillati</taxon>
        <taxon>Cyanobacteriota</taxon>
        <taxon>Cyanophyceae</taxon>
        <taxon>Nostocales</taxon>
        <taxon>Nostocaceae</taxon>
        <taxon>Anabaena</taxon>
        <taxon>Anabaena azotica</taxon>
    </lineage>
</organism>
<evidence type="ECO:0000313" key="2">
    <source>
        <dbReference type="EMBL" id="MBD2500052.1"/>
    </source>
</evidence>
<dbReference type="InterPro" id="IPR009012">
    <property type="entry name" value="GrpE_head"/>
</dbReference>
<dbReference type="Pfam" id="PF01025">
    <property type="entry name" value="GrpE"/>
    <property type="match status" value="1"/>
</dbReference>
<comment type="caution">
    <text evidence="2">The sequence shown here is derived from an EMBL/GenBank/DDBJ whole genome shotgun (WGS) entry which is preliminary data.</text>
</comment>
<dbReference type="InterPro" id="IPR000740">
    <property type="entry name" value="GrpE"/>
</dbReference>